<evidence type="ECO:0000256" key="2">
    <source>
        <dbReference type="ARBA" id="ARBA00007783"/>
    </source>
</evidence>
<dbReference type="Gene3D" id="3.40.1710.10">
    <property type="entry name" value="abc type-2 transporter like domain"/>
    <property type="match status" value="1"/>
</dbReference>
<feature type="transmembrane region" description="Helical" evidence="8">
    <location>
        <begin position="268"/>
        <end position="292"/>
    </location>
</feature>
<organism evidence="10 11">
    <name type="scientific">Paenibacillus ferrarius</name>
    <dbReference type="NCBI Taxonomy" id="1469647"/>
    <lineage>
        <taxon>Bacteria</taxon>
        <taxon>Bacillati</taxon>
        <taxon>Bacillota</taxon>
        <taxon>Bacilli</taxon>
        <taxon>Bacillales</taxon>
        <taxon>Paenibacillaceae</taxon>
        <taxon>Paenibacillus</taxon>
    </lineage>
</organism>
<comment type="similarity">
    <text evidence="2">Belongs to the ABC-2 integral membrane protein family.</text>
</comment>
<sequence length="409" mass="46155">MKEMDLRIGKLITEEWMHILKDRRLFLILFFVPIMYTVLFGSIYVHHKVTEMATVVIDEDQSPLSRQVIQAFEQSESFQIKKEYHSEEEVKRALETGEAKVGLIIPSNFEAKLKHGETLPLLTLIDGSNMMISNSATKGANEVITTFSMGYSQKKLQLQQGLQNEQIMNTLSPIPYRYRIMYNSTFNYSDFMLYGLVGAILQQVLFLGIALTITREKDAGTWQRFEAWKRNPWRIAYVKTAPYFLINLFNTSVTFVIALYAFGAPMSGSLLVGLGIILSFTFAVSGIGYLISLFSSNQLGATQTAMLIAVPSFMLSGFTWPFEAMPKALQVFGHMLPLTYFLDGVRNVFVKGNDFSVIWHDCLSLILTGTLTYFIAMILTRFVVFSKKKEQDATVGAQPMLPSGSNISV</sequence>
<dbReference type="PANTHER" id="PTHR30294">
    <property type="entry name" value="MEMBRANE COMPONENT OF ABC TRANSPORTER YHHJ-RELATED"/>
    <property type="match status" value="1"/>
</dbReference>
<accession>A0A1V4HIY9</accession>
<dbReference type="Pfam" id="PF12698">
    <property type="entry name" value="ABC2_membrane_3"/>
    <property type="match status" value="1"/>
</dbReference>
<dbReference type="EMBL" id="MBTG01000015">
    <property type="protein sequence ID" value="OPH56559.1"/>
    <property type="molecule type" value="Genomic_DNA"/>
</dbReference>
<keyword evidence="6 8" id="KW-1133">Transmembrane helix</keyword>
<evidence type="ECO:0000313" key="11">
    <source>
        <dbReference type="Proteomes" id="UP000190626"/>
    </source>
</evidence>
<proteinExistence type="inferred from homology"/>
<dbReference type="OrthoDB" id="9788252at2"/>
<keyword evidence="11" id="KW-1185">Reference proteome</keyword>
<dbReference type="Proteomes" id="UP000190626">
    <property type="component" value="Unassembled WGS sequence"/>
</dbReference>
<evidence type="ECO:0000259" key="9">
    <source>
        <dbReference type="PROSITE" id="PS51012"/>
    </source>
</evidence>
<feature type="transmembrane region" description="Helical" evidence="8">
    <location>
        <begin position="357"/>
        <end position="379"/>
    </location>
</feature>
<dbReference type="InterPro" id="IPR013525">
    <property type="entry name" value="ABC2_TM"/>
</dbReference>
<keyword evidence="3" id="KW-0813">Transport</keyword>
<gene>
    <name evidence="10" type="ORF">BC351_26800</name>
</gene>
<feature type="transmembrane region" description="Helical" evidence="8">
    <location>
        <begin position="235"/>
        <end position="262"/>
    </location>
</feature>
<evidence type="ECO:0000256" key="4">
    <source>
        <dbReference type="ARBA" id="ARBA00022475"/>
    </source>
</evidence>
<evidence type="ECO:0000256" key="5">
    <source>
        <dbReference type="ARBA" id="ARBA00022692"/>
    </source>
</evidence>
<evidence type="ECO:0000256" key="1">
    <source>
        <dbReference type="ARBA" id="ARBA00004651"/>
    </source>
</evidence>
<reference evidence="11" key="1">
    <citation type="submission" date="2016-07" db="EMBL/GenBank/DDBJ databases">
        <authorList>
            <person name="Florea S."/>
            <person name="Webb J.S."/>
            <person name="Jaromczyk J."/>
            <person name="Schardl C.L."/>
        </authorList>
    </citation>
    <scope>NUCLEOTIDE SEQUENCE [LARGE SCALE GENOMIC DNA]</scope>
    <source>
        <strain evidence="11">CY1</strain>
    </source>
</reference>
<dbReference type="InterPro" id="IPR051449">
    <property type="entry name" value="ABC-2_transporter_component"/>
</dbReference>
<dbReference type="PANTHER" id="PTHR30294:SF29">
    <property type="entry name" value="MULTIDRUG ABC TRANSPORTER PERMEASE YBHS-RELATED"/>
    <property type="match status" value="1"/>
</dbReference>
<dbReference type="AlphaFoldDB" id="A0A1V4HIY9"/>
<evidence type="ECO:0000313" key="10">
    <source>
        <dbReference type="EMBL" id="OPH56559.1"/>
    </source>
</evidence>
<name>A0A1V4HIY9_9BACL</name>
<dbReference type="GO" id="GO:0140359">
    <property type="term" value="F:ABC-type transporter activity"/>
    <property type="evidence" value="ECO:0007669"/>
    <property type="project" value="InterPro"/>
</dbReference>
<keyword evidence="4" id="KW-1003">Cell membrane</keyword>
<keyword evidence="7 8" id="KW-0472">Membrane</keyword>
<dbReference type="STRING" id="1469647.BC351_26800"/>
<evidence type="ECO:0000256" key="3">
    <source>
        <dbReference type="ARBA" id="ARBA00022448"/>
    </source>
</evidence>
<comment type="subcellular location">
    <subcellularLocation>
        <location evidence="1">Cell membrane</location>
        <topology evidence="1">Multi-pass membrane protein</topology>
    </subcellularLocation>
</comment>
<comment type="caution">
    <text evidence="10">The sequence shown here is derived from an EMBL/GenBank/DDBJ whole genome shotgun (WGS) entry which is preliminary data.</text>
</comment>
<evidence type="ECO:0000256" key="7">
    <source>
        <dbReference type="ARBA" id="ARBA00023136"/>
    </source>
</evidence>
<evidence type="ECO:0000256" key="8">
    <source>
        <dbReference type="SAM" id="Phobius"/>
    </source>
</evidence>
<protein>
    <submittedName>
        <fullName evidence="10">Multidrug ABC transporter permease</fullName>
    </submittedName>
</protein>
<feature type="transmembrane region" description="Helical" evidence="8">
    <location>
        <begin position="191"/>
        <end position="214"/>
    </location>
</feature>
<dbReference type="GO" id="GO:0005886">
    <property type="term" value="C:plasma membrane"/>
    <property type="evidence" value="ECO:0007669"/>
    <property type="project" value="UniProtKB-SubCell"/>
</dbReference>
<dbReference type="PROSITE" id="PS51012">
    <property type="entry name" value="ABC_TM2"/>
    <property type="match status" value="1"/>
</dbReference>
<feature type="transmembrane region" description="Helical" evidence="8">
    <location>
        <begin position="304"/>
        <end position="322"/>
    </location>
</feature>
<evidence type="ECO:0000256" key="6">
    <source>
        <dbReference type="ARBA" id="ARBA00022989"/>
    </source>
</evidence>
<feature type="domain" description="ABC transmembrane type-2" evidence="9">
    <location>
        <begin position="156"/>
        <end position="383"/>
    </location>
</feature>
<feature type="transmembrane region" description="Helical" evidence="8">
    <location>
        <begin position="25"/>
        <end position="45"/>
    </location>
</feature>
<keyword evidence="5 8" id="KW-0812">Transmembrane</keyword>
<dbReference type="InterPro" id="IPR047817">
    <property type="entry name" value="ABC2_TM_bact-type"/>
</dbReference>